<sequence length="394" mass="41834">MQDRVVILGAGQAGAQLAQSLRASGHEGEILLVGDEPWLPYQRPPLSKKFLAGEMEAEGLELRPAAFYETQRIGLRLSTPVEAVDCREKRVYPKAGEPISYDRLVFATGTRPRSIPLPGADLPGVVTLRGIADVDAMRPLFKQSSRIAVVGGGYIGLEVAAVARSFGVEVTVLEAQDRVMKRVVSPAVSAYFENLHGENGVDLRLGAGVAAFEGASQVEGVRLADGTVVPCGMVLVAVGAAPNDELAAKAGIEVSDGILVDGGGRTSDENVHAAGDCTRFHSARYGRSIRLESVQNAIDQAKAVASDMAGKPVDYDPVPWFWSDQYATKLQIAGLSQDYDEAVTVGDPASGSFYVAYLAAGRLIAVDSINHPRSHMLARRSIGEAWRADLLPAA</sequence>
<feature type="domain" description="FAD/NAD(P)-binding" evidence="5">
    <location>
        <begin position="4"/>
        <end position="301"/>
    </location>
</feature>
<dbReference type="GO" id="GO:0005737">
    <property type="term" value="C:cytoplasm"/>
    <property type="evidence" value="ECO:0007669"/>
    <property type="project" value="TreeGrafter"/>
</dbReference>
<dbReference type="Gene3D" id="3.50.50.60">
    <property type="entry name" value="FAD/NAD(P)-binding domain"/>
    <property type="match status" value="2"/>
</dbReference>
<dbReference type="Gene3D" id="3.30.390.30">
    <property type="match status" value="1"/>
</dbReference>
<dbReference type="InterPro" id="IPR036188">
    <property type="entry name" value="FAD/NAD-bd_sf"/>
</dbReference>
<dbReference type="EMBL" id="JACFXV010000063">
    <property type="protein sequence ID" value="MBA5778718.1"/>
    <property type="molecule type" value="Genomic_DNA"/>
</dbReference>
<evidence type="ECO:0000256" key="3">
    <source>
        <dbReference type="ARBA" id="ARBA00022827"/>
    </source>
</evidence>
<proteinExistence type="predicted"/>
<evidence type="ECO:0000259" key="6">
    <source>
        <dbReference type="Pfam" id="PF14759"/>
    </source>
</evidence>
<keyword evidence="8" id="KW-1185">Reference proteome</keyword>
<dbReference type="GO" id="GO:0016651">
    <property type="term" value="F:oxidoreductase activity, acting on NAD(P)H"/>
    <property type="evidence" value="ECO:0007669"/>
    <property type="project" value="TreeGrafter"/>
</dbReference>
<dbReference type="InterPro" id="IPR023753">
    <property type="entry name" value="FAD/NAD-binding_dom"/>
</dbReference>
<evidence type="ECO:0000256" key="4">
    <source>
        <dbReference type="ARBA" id="ARBA00023002"/>
    </source>
</evidence>
<dbReference type="AlphaFoldDB" id="A0A839AI68"/>
<comment type="cofactor">
    <cofactor evidence="1">
        <name>FAD</name>
        <dbReference type="ChEBI" id="CHEBI:57692"/>
    </cofactor>
</comment>
<evidence type="ECO:0000256" key="1">
    <source>
        <dbReference type="ARBA" id="ARBA00001974"/>
    </source>
</evidence>
<dbReference type="PANTHER" id="PTHR43557">
    <property type="entry name" value="APOPTOSIS-INDUCING FACTOR 1"/>
    <property type="match status" value="1"/>
</dbReference>
<feature type="domain" description="Reductase C-terminal" evidence="6">
    <location>
        <begin position="320"/>
        <end position="387"/>
    </location>
</feature>
<dbReference type="InterPro" id="IPR028202">
    <property type="entry name" value="Reductase_C"/>
</dbReference>
<keyword evidence="4" id="KW-0560">Oxidoreductase</keyword>
<dbReference type="Proteomes" id="UP000541109">
    <property type="component" value="Unassembled WGS sequence"/>
</dbReference>
<evidence type="ECO:0000259" key="5">
    <source>
        <dbReference type="Pfam" id="PF07992"/>
    </source>
</evidence>
<organism evidence="7 8">
    <name type="scientific">Stappia albiluteola</name>
    <dbReference type="NCBI Taxonomy" id="2758565"/>
    <lineage>
        <taxon>Bacteria</taxon>
        <taxon>Pseudomonadati</taxon>
        <taxon>Pseudomonadota</taxon>
        <taxon>Alphaproteobacteria</taxon>
        <taxon>Hyphomicrobiales</taxon>
        <taxon>Stappiaceae</taxon>
        <taxon>Stappia</taxon>
    </lineage>
</organism>
<dbReference type="PRINTS" id="PR00368">
    <property type="entry name" value="FADPNR"/>
</dbReference>
<dbReference type="InterPro" id="IPR050446">
    <property type="entry name" value="FAD-oxidoreductase/Apoptosis"/>
</dbReference>
<keyword evidence="2" id="KW-0285">Flavoprotein</keyword>
<evidence type="ECO:0000313" key="7">
    <source>
        <dbReference type="EMBL" id="MBA5778718.1"/>
    </source>
</evidence>
<accession>A0A839AI68</accession>
<name>A0A839AI68_9HYPH</name>
<protein>
    <submittedName>
        <fullName evidence="7">NAD(P)/FAD-dependent oxidoreductase</fullName>
    </submittedName>
</protein>
<dbReference type="SUPFAM" id="SSF55424">
    <property type="entry name" value="FAD/NAD-linked reductases, dimerisation (C-terminal) domain"/>
    <property type="match status" value="1"/>
</dbReference>
<comment type="caution">
    <text evidence="7">The sequence shown here is derived from an EMBL/GenBank/DDBJ whole genome shotgun (WGS) entry which is preliminary data.</text>
</comment>
<gene>
    <name evidence="7" type="ORF">H2509_16430</name>
</gene>
<dbReference type="PRINTS" id="PR00411">
    <property type="entry name" value="PNDRDTASEI"/>
</dbReference>
<reference evidence="7 8" key="1">
    <citation type="submission" date="2020-07" db="EMBL/GenBank/DDBJ databases">
        <title>Stappia sp., F7233, whole genome shotgun sequencing project.</title>
        <authorList>
            <person name="Jiang S."/>
            <person name="Liu Z.W."/>
            <person name="Du Z.J."/>
        </authorList>
    </citation>
    <scope>NUCLEOTIDE SEQUENCE [LARGE SCALE GENOMIC DNA]</scope>
    <source>
        <strain evidence="7 8">F7233</strain>
    </source>
</reference>
<dbReference type="SUPFAM" id="SSF51905">
    <property type="entry name" value="FAD/NAD(P)-binding domain"/>
    <property type="match status" value="2"/>
</dbReference>
<evidence type="ECO:0000256" key="2">
    <source>
        <dbReference type="ARBA" id="ARBA00022630"/>
    </source>
</evidence>
<dbReference type="Pfam" id="PF07992">
    <property type="entry name" value="Pyr_redox_2"/>
    <property type="match status" value="1"/>
</dbReference>
<dbReference type="InterPro" id="IPR016156">
    <property type="entry name" value="FAD/NAD-linked_Rdtase_dimer_sf"/>
</dbReference>
<keyword evidence="3" id="KW-0274">FAD</keyword>
<dbReference type="PANTHER" id="PTHR43557:SF2">
    <property type="entry name" value="RIESKE DOMAIN-CONTAINING PROTEIN-RELATED"/>
    <property type="match status" value="1"/>
</dbReference>
<dbReference type="Pfam" id="PF14759">
    <property type="entry name" value="Reductase_C"/>
    <property type="match status" value="1"/>
</dbReference>
<evidence type="ECO:0000313" key="8">
    <source>
        <dbReference type="Proteomes" id="UP000541109"/>
    </source>
</evidence>
<dbReference type="RefSeq" id="WP_182167252.1">
    <property type="nucleotide sequence ID" value="NZ_JACFXV010000063.1"/>
</dbReference>